<accession>A0A7K0DLV0</accession>
<reference evidence="2 3" key="1">
    <citation type="submission" date="2019-10" db="EMBL/GenBank/DDBJ databases">
        <title>Nocardia macrotermitis sp. nov. and Nocardia aurantia sp. nov., isolated from the gut of fungus growing-termite Macrotermes natalensis.</title>
        <authorList>
            <person name="Benndorf R."/>
            <person name="Schwitalla J."/>
            <person name="Martin K."/>
            <person name="De Beer W."/>
            <person name="Kaster A.-K."/>
            <person name="Vollmers J."/>
            <person name="Poulsen M."/>
            <person name="Beemelmanns C."/>
        </authorList>
    </citation>
    <scope>NUCLEOTIDE SEQUENCE [LARGE SCALE GENOMIC DNA]</scope>
    <source>
        <strain evidence="2 3">RB56</strain>
    </source>
</reference>
<feature type="region of interest" description="Disordered" evidence="1">
    <location>
        <begin position="176"/>
        <end position="197"/>
    </location>
</feature>
<dbReference type="Proteomes" id="UP000431401">
    <property type="component" value="Unassembled WGS sequence"/>
</dbReference>
<protein>
    <submittedName>
        <fullName evidence="2">Uncharacterized protein</fullName>
    </submittedName>
</protein>
<feature type="region of interest" description="Disordered" evidence="1">
    <location>
        <begin position="125"/>
        <end position="145"/>
    </location>
</feature>
<dbReference type="AlphaFoldDB" id="A0A7K0DLV0"/>
<organism evidence="2 3">
    <name type="scientific">Nocardia aurantia</name>
    <dbReference type="NCBI Taxonomy" id="2585199"/>
    <lineage>
        <taxon>Bacteria</taxon>
        <taxon>Bacillati</taxon>
        <taxon>Actinomycetota</taxon>
        <taxon>Actinomycetes</taxon>
        <taxon>Mycobacteriales</taxon>
        <taxon>Nocardiaceae</taxon>
        <taxon>Nocardia</taxon>
    </lineage>
</organism>
<proteinExistence type="predicted"/>
<dbReference type="EMBL" id="WEGI01000004">
    <property type="protein sequence ID" value="MQY26743.1"/>
    <property type="molecule type" value="Genomic_DNA"/>
</dbReference>
<gene>
    <name evidence="2" type="ORF">NRB56_23160</name>
</gene>
<evidence type="ECO:0000256" key="1">
    <source>
        <dbReference type="SAM" id="MobiDB-lite"/>
    </source>
</evidence>
<name>A0A7K0DLV0_9NOCA</name>
<evidence type="ECO:0000313" key="2">
    <source>
        <dbReference type="EMBL" id="MQY26743.1"/>
    </source>
</evidence>
<keyword evidence="3" id="KW-1185">Reference proteome</keyword>
<evidence type="ECO:0000313" key="3">
    <source>
        <dbReference type="Proteomes" id="UP000431401"/>
    </source>
</evidence>
<comment type="caution">
    <text evidence="2">The sequence shown here is derived from an EMBL/GenBank/DDBJ whole genome shotgun (WGS) entry which is preliminary data.</text>
</comment>
<sequence>MPPNDAFRSRCPSNRTAHPRAIRWYPASYLEVERGHVVEHQRRRAQPGMRSSSRVNPADFRLEAEVHPQLPRVTGTGRRRASFPSRRRVMARRWPKPTLVCGKRSARLIRQPHSGDTFFRHSADAATRPDPAERPRRQGVGQRIVSRHSLSRCRCTAAGGQSCGLTLPGFWVGSSPQSNSGAGGPHRLGSANETGLVPKRPCRKVASSVARCRTVRRGHRSPAVPTRGWPGQCRHRVPRPLAVGLAGVTRNTLVTN</sequence>